<dbReference type="RefSeq" id="WP_154374220.1">
    <property type="nucleotide sequence ID" value="NZ_WKJK01000003.1"/>
</dbReference>
<protein>
    <recommendedName>
        <fullName evidence="3">Transporter substrate-binding domain-containing protein</fullName>
    </recommendedName>
</protein>
<comment type="caution">
    <text evidence="1">The sequence shown here is derived from an EMBL/GenBank/DDBJ whole genome shotgun (WGS) entry which is preliminary data.</text>
</comment>
<gene>
    <name evidence="1" type="ORF">GJ699_06215</name>
</gene>
<organism evidence="1 2">
    <name type="scientific">Duganella guangzhouensis</name>
    <dbReference type="NCBI Taxonomy" id="2666084"/>
    <lineage>
        <taxon>Bacteria</taxon>
        <taxon>Pseudomonadati</taxon>
        <taxon>Pseudomonadota</taxon>
        <taxon>Betaproteobacteria</taxon>
        <taxon>Burkholderiales</taxon>
        <taxon>Oxalobacteraceae</taxon>
        <taxon>Telluria group</taxon>
        <taxon>Duganella</taxon>
    </lineage>
</organism>
<dbReference type="AlphaFoldDB" id="A0A6I2KUW0"/>
<reference evidence="1 2" key="1">
    <citation type="submission" date="2019-11" db="EMBL/GenBank/DDBJ databases">
        <title>Novel species isolated from a subtropical stream in China.</title>
        <authorList>
            <person name="Lu H."/>
        </authorList>
    </citation>
    <scope>NUCLEOTIDE SEQUENCE [LARGE SCALE GENOMIC DNA]</scope>
    <source>
        <strain evidence="1 2">FT80W</strain>
    </source>
</reference>
<sequence>MRRREFVTGIALSALAGRLQAAEPNRIVMASLVSTEEGFTARWLELIYNDAFSQLGLTLEIQVMPAARASAEAAAGHVDGELGRSQEYGAVQPKLIRVPEPTFIANTVAYTKDEQIRLKPGWDSLRDTRYRVEFRQGYPVIGRKLAAVVPADRLGGVRNAETGLRKLLLGRSDIYVDMADTVDVFLSRPEFRGIHQAAVLERGPIHAYLNEKHAELAPRLAAVLKKMRESGVIERYRQQALKE</sequence>
<accession>A0A6I2KUW0</accession>
<dbReference type="EMBL" id="WKJK01000003">
    <property type="protein sequence ID" value="MRW89573.1"/>
    <property type="molecule type" value="Genomic_DNA"/>
</dbReference>
<keyword evidence="2" id="KW-1185">Reference proteome</keyword>
<evidence type="ECO:0008006" key="3">
    <source>
        <dbReference type="Google" id="ProtNLM"/>
    </source>
</evidence>
<dbReference type="Gene3D" id="3.40.190.10">
    <property type="entry name" value="Periplasmic binding protein-like II"/>
    <property type="match status" value="2"/>
</dbReference>
<evidence type="ECO:0000313" key="1">
    <source>
        <dbReference type="EMBL" id="MRW89573.1"/>
    </source>
</evidence>
<dbReference type="Proteomes" id="UP000433309">
    <property type="component" value="Unassembled WGS sequence"/>
</dbReference>
<name>A0A6I2KUW0_9BURK</name>
<proteinExistence type="predicted"/>
<evidence type="ECO:0000313" key="2">
    <source>
        <dbReference type="Proteomes" id="UP000433309"/>
    </source>
</evidence>
<dbReference type="SUPFAM" id="SSF53850">
    <property type="entry name" value="Periplasmic binding protein-like II"/>
    <property type="match status" value="1"/>
</dbReference>